<feature type="region of interest" description="Disordered" evidence="1">
    <location>
        <begin position="274"/>
        <end position="369"/>
    </location>
</feature>
<accession>A0A9P9AED0</accession>
<feature type="compositionally biased region" description="Low complexity" evidence="1">
    <location>
        <begin position="283"/>
        <end position="294"/>
    </location>
</feature>
<feature type="region of interest" description="Disordered" evidence="1">
    <location>
        <begin position="493"/>
        <end position="518"/>
    </location>
</feature>
<organism evidence="3 4">
    <name type="scientific">Plectosphaerella plurivora</name>
    <dbReference type="NCBI Taxonomy" id="936078"/>
    <lineage>
        <taxon>Eukaryota</taxon>
        <taxon>Fungi</taxon>
        <taxon>Dikarya</taxon>
        <taxon>Ascomycota</taxon>
        <taxon>Pezizomycotina</taxon>
        <taxon>Sordariomycetes</taxon>
        <taxon>Hypocreomycetidae</taxon>
        <taxon>Glomerellales</taxon>
        <taxon>Plectosphaerellaceae</taxon>
        <taxon>Plectosphaerella</taxon>
    </lineage>
</organism>
<feature type="domain" description="C2H2-type" evidence="2">
    <location>
        <begin position="571"/>
        <end position="599"/>
    </location>
</feature>
<feature type="region of interest" description="Disordered" evidence="1">
    <location>
        <begin position="149"/>
        <end position="230"/>
    </location>
</feature>
<feature type="region of interest" description="Disordered" evidence="1">
    <location>
        <begin position="672"/>
        <end position="691"/>
    </location>
</feature>
<dbReference type="InterPro" id="IPR013087">
    <property type="entry name" value="Znf_C2H2_type"/>
</dbReference>
<reference evidence="3" key="1">
    <citation type="journal article" date="2021" name="Nat. Commun.">
        <title>Genetic determinants of endophytism in the Arabidopsis root mycobiome.</title>
        <authorList>
            <person name="Mesny F."/>
            <person name="Miyauchi S."/>
            <person name="Thiergart T."/>
            <person name="Pickel B."/>
            <person name="Atanasova L."/>
            <person name="Karlsson M."/>
            <person name="Huettel B."/>
            <person name="Barry K.W."/>
            <person name="Haridas S."/>
            <person name="Chen C."/>
            <person name="Bauer D."/>
            <person name="Andreopoulos W."/>
            <person name="Pangilinan J."/>
            <person name="LaButti K."/>
            <person name="Riley R."/>
            <person name="Lipzen A."/>
            <person name="Clum A."/>
            <person name="Drula E."/>
            <person name="Henrissat B."/>
            <person name="Kohler A."/>
            <person name="Grigoriev I.V."/>
            <person name="Martin F.M."/>
            <person name="Hacquard S."/>
        </authorList>
    </citation>
    <scope>NUCLEOTIDE SEQUENCE</scope>
    <source>
        <strain evidence="3">MPI-SDFR-AT-0117</strain>
    </source>
</reference>
<gene>
    <name evidence="3" type="ORF">F5X68DRAFT_259269</name>
</gene>
<dbReference type="AlphaFoldDB" id="A0A9P9AED0"/>
<evidence type="ECO:0000259" key="2">
    <source>
        <dbReference type="SMART" id="SM00355"/>
    </source>
</evidence>
<dbReference type="OrthoDB" id="5412288at2759"/>
<feature type="compositionally biased region" description="Acidic residues" evidence="1">
    <location>
        <begin position="318"/>
        <end position="330"/>
    </location>
</feature>
<comment type="caution">
    <text evidence="3">The sequence shown here is derived from an EMBL/GenBank/DDBJ whole genome shotgun (WGS) entry which is preliminary data.</text>
</comment>
<dbReference type="Proteomes" id="UP000770015">
    <property type="component" value="Unassembled WGS sequence"/>
</dbReference>
<evidence type="ECO:0000256" key="1">
    <source>
        <dbReference type="SAM" id="MobiDB-lite"/>
    </source>
</evidence>
<keyword evidence="4" id="KW-1185">Reference proteome</keyword>
<feature type="domain" description="C2H2-type" evidence="2">
    <location>
        <begin position="533"/>
        <end position="561"/>
    </location>
</feature>
<proteinExistence type="predicted"/>
<feature type="compositionally biased region" description="Low complexity" evidence="1">
    <location>
        <begin position="168"/>
        <end position="184"/>
    </location>
</feature>
<feature type="compositionally biased region" description="Basic and acidic residues" evidence="1">
    <location>
        <begin position="308"/>
        <end position="317"/>
    </location>
</feature>
<dbReference type="SMART" id="SM00355">
    <property type="entry name" value="ZnF_C2H2"/>
    <property type="match status" value="2"/>
</dbReference>
<evidence type="ECO:0000313" key="3">
    <source>
        <dbReference type="EMBL" id="KAH6692655.1"/>
    </source>
</evidence>
<feature type="compositionally biased region" description="Basic and acidic residues" evidence="1">
    <location>
        <begin position="149"/>
        <end position="158"/>
    </location>
</feature>
<evidence type="ECO:0000313" key="4">
    <source>
        <dbReference type="Proteomes" id="UP000770015"/>
    </source>
</evidence>
<feature type="region of interest" description="Disordered" evidence="1">
    <location>
        <begin position="419"/>
        <end position="448"/>
    </location>
</feature>
<dbReference type="EMBL" id="JAGSXJ010000004">
    <property type="protein sequence ID" value="KAH6692655.1"/>
    <property type="molecule type" value="Genomic_DNA"/>
</dbReference>
<sequence>MSIPPPDRETDDWNYDTDEIRSIDSDELYETRPNRWRGAPSTWRTLTEEDRLLHNALTQSRNQNLSIHLYNAAALRRQPDGWHPPLQWTSWPLHVSRVPDEDLLETNHDEFDDFTTRAQADAPAPSSKLEEEVSAFILRTARARFEDRDLRHTAKKGDAAVTKSPVKGEAATGSEQESESTSGSDSEEESESDASPVKPDFEASSPPKKEEGGLGSEAKTQPEATEMDGDYLPVVAADDDLSYDLLRPSVRNILSRLDATLYTLHNSRLAGVTNTANEDDSASDASLAAPATPKQRPKKRRPRSQASRNRDMPHLEDASGDEYVDDESTEGEPSSPETRGRSPAQKMPQSRPTSGRKDRKSRSDKGERFGRWALRDWREVLGAASLSGFDGEAVARAAQRCADLFGEKMDLMTMEEGKHGHKATLCQPGNQQAAMPADGDSSDEERHVEEARRRKRLRAMLERRLREKRAMLVAGSPPPGPVSDDEGFKTADEALSRSHSRDPSQSPVKGRASTIDPDIPDINRVEAAENGLFYCPIPHCKRHEKGFPLKRGLREHFKLTHDQPTAEKGVFYCPFVRCQYHTRSFKTRKNLKAHVKNMHRGELTVPDEADPDAMDVDEKVPEAATPVSTRKGKQKEDVLAMRLAAIGSEDEMEGGVHVDGFLKPIKIRQGWLSRGGRREGQRNKKFKAERD</sequence>
<feature type="compositionally biased region" description="Basic and acidic residues" evidence="1">
    <location>
        <begin position="676"/>
        <end position="691"/>
    </location>
</feature>
<protein>
    <recommendedName>
        <fullName evidence="2">C2H2-type domain-containing protein</fullName>
    </recommendedName>
</protein>
<feature type="compositionally biased region" description="Basic and acidic residues" evidence="1">
    <location>
        <begin position="493"/>
        <end position="502"/>
    </location>
</feature>
<name>A0A9P9AED0_9PEZI</name>